<evidence type="ECO:0000313" key="6">
    <source>
        <dbReference type="EMBL" id="MCY1074275.1"/>
    </source>
</evidence>
<dbReference type="InterPro" id="IPR029787">
    <property type="entry name" value="Nucleotide_cyclase"/>
</dbReference>
<dbReference type="Gene3D" id="3.30.70.1230">
    <property type="entry name" value="Nucleotide cyclase"/>
    <property type="match status" value="1"/>
</dbReference>
<dbReference type="SMART" id="SM00220">
    <property type="entry name" value="S_TKc"/>
    <property type="match status" value="1"/>
</dbReference>
<protein>
    <submittedName>
        <fullName evidence="6">Protein kinase</fullName>
    </submittedName>
</protein>
<dbReference type="Pfam" id="PF13191">
    <property type="entry name" value="AAA_16"/>
    <property type="match status" value="1"/>
</dbReference>
<dbReference type="InterPro" id="IPR019734">
    <property type="entry name" value="TPR_rpt"/>
</dbReference>
<dbReference type="PANTHER" id="PTHR16305">
    <property type="entry name" value="TESTICULAR SOLUBLE ADENYLYL CYCLASE"/>
    <property type="match status" value="1"/>
</dbReference>
<dbReference type="PANTHER" id="PTHR16305:SF28">
    <property type="entry name" value="GUANYLATE CYCLASE DOMAIN-CONTAINING PROTEIN"/>
    <property type="match status" value="1"/>
</dbReference>
<reference evidence="6 7" key="1">
    <citation type="submission" date="2022-11" db="EMBL/GenBank/DDBJ databases">
        <title>Minimal conservation of predation-associated metabolite biosynthetic gene clusters underscores biosynthetic potential of Myxococcota including descriptions for ten novel species: Archangium lansinium sp. nov., Myxococcus landrumus sp. nov., Nannocystis bai.</title>
        <authorList>
            <person name="Ahearne A."/>
            <person name="Stevens C."/>
            <person name="Phillips K."/>
        </authorList>
    </citation>
    <scope>NUCLEOTIDE SEQUENCE [LARGE SCALE GENOMIC DNA]</scope>
    <source>
        <strain evidence="6 7">MIWBW</strain>
    </source>
</reference>
<dbReference type="Pfam" id="PF00069">
    <property type="entry name" value="Pkinase"/>
    <property type="match status" value="1"/>
</dbReference>
<dbReference type="Proteomes" id="UP001207654">
    <property type="component" value="Unassembled WGS sequence"/>
</dbReference>
<keyword evidence="6" id="KW-0418">Kinase</keyword>
<gene>
    <name evidence="6" type="ORF">OV287_07230</name>
</gene>
<keyword evidence="6" id="KW-0808">Transferase</keyword>
<evidence type="ECO:0000256" key="1">
    <source>
        <dbReference type="ARBA" id="ARBA00004167"/>
    </source>
</evidence>
<name>A0ABT3ZXZ4_9BACT</name>
<dbReference type="SUPFAM" id="SSF55073">
    <property type="entry name" value="Nucleotide cyclase"/>
    <property type="match status" value="1"/>
</dbReference>
<dbReference type="InterPro" id="IPR017441">
    <property type="entry name" value="Protein_kinase_ATP_BS"/>
</dbReference>
<dbReference type="SMART" id="SM00028">
    <property type="entry name" value="TPR"/>
    <property type="match status" value="5"/>
</dbReference>
<dbReference type="CDD" id="cd07302">
    <property type="entry name" value="CHD"/>
    <property type="match status" value="1"/>
</dbReference>
<evidence type="ECO:0000256" key="4">
    <source>
        <dbReference type="PROSITE-ProRule" id="PRU10141"/>
    </source>
</evidence>
<dbReference type="SUPFAM" id="SSF56112">
    <property type="entry name" value="Protein kinase-like (PK-like)"/>
    <property type="match status" value="1"/>
</dbReference>
<dbReference type="InterPro" id="IPR011990">
    <property type="entry name" value="TPR-like_helical_dom_sf"/>
</dbReference>
<dbReference type="Gene3D" id="3.40.50.300">
    <property type="entry name" value="P-loop containing nucleotide triphosphate hydrolases"/>
    <property type="match status" value="1"/>
</dbReference>
<feature type="domain" description="Protein kinase" evidence="5">
    <location>
        <begin position="42"/>
        <end position="313"/>
    </location>
</feature>
<dbReference type="EMBL" id="JAPNKA010000001">
    <property type="protein sequence ID" value="MCY1074275.1"/>
    <property type="molecule type" value="Genomic_DNA"/>
</dbReference>
<evidence type="ECO:0000313" key="7">
    <source>
        <dbReference type="Proteomes" id="UP001207654"/>
    </source>
</evidence>
<dbReference type="GO" id="GO:0016301">
    <property type="term" value="F:kinase activity"/>
    <property type="evidence" value="ECO:0007669"/>
    <property type="project" value="UniProtKB-KW"/>
</dbReference>
<keyword evidence="2 4" id="KW-0547">Nucleotide-binding</keyword>
<dbReference type="RefSeq" id="WP_267533250.1">
    <property type="nucleotide sequence ID" value="NZ_JAPNKA010000001.1"/>
</dbReference>
<dbReference type="CDD" id="cd14014">
    <property type="entry name" value="STKc_PknB_like"/>
    <property type="match status" value="1"/>
</dbReference>
<accession>A0ABT3ZXZ4</accession>
<dbReference type="InterPro" id="IPR027417">
    <property type="entry name" value="P-loop_NTPase"/>
</dbReference>
<dbReference type="InterPro" id="IPR001054">
    <property type="entry name" value="A/G_cyclase"/>
</dbReference>
<sequence>MTGASVKESDFGDSLLEQVARVPQPFKPLLGERLGGKDGRRFELLEQLGQGAMGLVYRARDEELQREVALKFLLPREEVARERMVMLLQREARAIAQLNHENIIRIFDVSEWKEGSREQPVPFLVMEYLHGESLEKLLRRERPALKRAVELIGGVAAGLAHAHQQHLIHRDLKPSNVFITSEGTVKLLDFGLSYVMAASSPAVPLLPTAGTPPYMAPEQWRGEPQDERTDIWALGVMLYELLTGAPPYPNTSLQELREQVTSEEPVPSVRQRHPELPEELERLVSSALAKRPERRIPSAQEFREELREVEERLGFRREAQRGTEPQRRHMTLVACRLVVMADQLDSEDFGELESAFLKSCSEIIQQHGGVITLALGDEVLACFGHPVAREEDSAHAGHAGLQLVRGVPEAIQRRFPRLASSKLAVTVGVHTDMVTVDRRSQGLQGSGLVIQGEAPKIASWLARQASPGTVVLSGKTWLLLRGAFETEKLDSRAFAGLTRTSSIDLHRLLRESKTAFRFDRALATHGLSRLVGRENELRRLLELWKQTRQGQGSFVLLSGEAGIGKSRLIQELRRRVSLESSPRLRCQCWPQSSASAFRPIIDMLQHLFQEELLDTAGPQGRMGALEKRLARLGLSEEHVQMIASLLSLPVPENLPFHQFSPERQKAMLFEALVDLLLRVTRAHPVLGVVEDLHWADPSTLELLGYVLEHTEGTRLLLLLSARPEFHPSWPQRPWFHRMTLERLSAESTETLIKEAAWARPLPEETVRQLVAKTDGIPLFVEEMTNMVLARGPATGELPASIPASLHELLLARLDMLPSRQKALAQLCSVVGRSFTHALLEALTQRRGDSLRRDLEELVAAGLLERQEEHAEPGYQFRHGLIQDVACESLLRSTRRRHHLRIAQVLVEKFPEVAEMRPEVLAHHYTGAGEYALAIPQWTRAGMHASLHSANLEAISHLKQALKLLRGMPDAERRRGEELQLLITLGIPLVQVQGYHTPEVEQTYARARELFQEVGEALPQLELSYWGPFAYYFARTEYSMAQELGERLVDLGHRQHSRELLVLGYRMVASCLFIHGRMREARDYIERALACSDFTLEEHRALAVRHWLNPRVSALAYAAFVLSPLGEVELASRYSQEALELAEQIGHPHTLAFALNYLALACQLRRDAACALKWADQCIALSNEHRFRLWSAWSTLVRSWALSELGQPQEGMALMQQALAHWRASGIPAGMNYNLARLAELHLKLGQRWEALANVDEALKLVEQEQEHYFDAELHRLRGEILQKLGWEEEGRECFVRALRIAREQGSLTYERHARESLERGHPGEWMSEQAQQS</sequence>
<dbReference type="InterPro" id="IPR011009">
    <property type="entry name" value="Kinase-like_dom_sf"/>
</dbReference>
<feature type="binding site" evidence="4">
    <location>
        <position position="71"/>
    </location>
    <ligand>
        <name>ATP</name>
        <dbReference type="ChEBI" id="CHEBI:30616"/>
    </ligand>
</feature>
<dbReference type="InterPro" id="IPR041664">
    <property type="entry name" value="AAA_16"/>
</dbReference>
<dbReference type="SUPFAM" id="SSF48452">
    <property type="entry name" value="TPR-like"/>
    <property type="match status" value="2"/>
</dbReference>
<evidence type="ECO:0000256" key="2">
    <source>
        <dbReference type="ARBA" id="ARBA00022741"/>
    </source>
</evidence>
<dbReference type="PROSITE" id="PS50011">
    <property type="entry name" value="PROTEIN_KINASE_DOM"/>
    <property type="match status" value="1"/>
</dbReference>
<dbReference type="InterPro" id="IPR000719">
    <property type="entry name" value="Prot_kinase_dom"/>
</dbReference>
<dbReference type="SUPFAM" id="SSF52540">
    <property type="entry name" value="P-loop containing nucleoside triphosphate hydrolases"/>
    <property type="match status" value="1"/>
</dbReference>
<dbReference type="PROSITE" id="PS00107">
    <property type="entry name" value="PROTEIN_KINASE_ATP"/>
    <property type="match status" value="1"/>
</dbReference>
<proteinExistence type="predicted"/>
<comment type="caution">
    <text evidence="6">The sequence shown here is derived from an EMBL/GenBank/DDBJ whole genome shotgun (WGS) entry which is preliminary data.</text>
</comment>
<evidence type="ECO:0000256" key="3">
    <source>
        <dbReference type="ARBA" id="ARBA00022840"/>
    </source>
</evidence>
<keyword evidence="7" id="KW-1185">Reference proteome</keyword>
<dbReference type="InterPro" id="IPR008271">
    <property type="entry name" value="Ser/Thr_kinase_AS"/>
</dbReference>
<keyword evidence="3 4" id="KW-0067">ATP-binding</keyword>
<dbReference type="Gene3D" id="1.25.40.10">
    <property type="entry name" value="Tetratricopeptide repeat domain"/>
    <property type="match status" value="3"/>
</dbReference>
<comment type="subcellular location">
    <subcellularLocation>
        <location evidence="1">Membrane</location>
        <topology evidence="1">Single-pass membrane protein</topology>
    </subcellularLocation>
</comment>
<evidence type="ECO:0000259" key="5">
    <source>
        <dbReference type="PROSITE" id="PS50011"/>
    </source>
</evidence>
<organism evidence="6 7">
    <name type="scientific">Archangium lansingense</name>
    <dbReference type="NCBI Taxonomy" id="2995310"/>
    <lineage>
        <taxon>Bacteria</taxon>
        <taxon>Pseudomonadati</taxon>
        <taxon>Myxococcota</taxon>
        <taxon>Myxococcia</taxon>
        <taxon>Myxococcales</taxon>
        <taxon>Cystobacterineae</taxon>
        <taxon>Archangiaceae</taxon>
        <taxon>Archangium</taxon>
    </lineage>
</organism>
<dbReference type="Gene3D" id="3.30.200.20">
    <property type="entry name" value="Phosphorylase Kinase, domain 1"/>
    <property type="match status" value="1"/>
</dbReference>
<dbReference type="Gene3D" id="1.10.510.10">
    <property type="entry name" value="Transferase(Phosphotransferase) domain 1"/>
    <property type="match status" value="1"/>
</dbReference>
<dbReference type="PROSITE" id="PS00108">
    <property type="entry name" value="PROTEIN_KINASE_ST"/>
    <property type="match status" value="1"/>
</dbReference>